<keyword evidence="7" id="KW-0131">Cell cycle</keyword>
<evidence type="ECO:0000256" key="7">
    <source>
        <dbReference type="ARBA" id="ARBA00023306"/>
    </source>
</evidence>
<evidence type="ECO:0000256" key="5">
    <source>
        <dbReference type="ARBA" id="ARBA00022618"/>
    </source>
</evidence>
<accession>A0ABS5M430</accession>
<dbReference type="PANTHER" id="PTHR35794">
    <property type="entry name" value="CELL DIVISION PROTEIN DIVIVA"/>
    <property type="match status" value="1"/>
</dbReference>
<dbReference type="Proteomes" id="UP000811492">
    <property type="component" value="Unassembled WGS sequence"/>
</dbReference>
<evidence type="ECO:0000256" key="9">
    <source>
        <dbReference type="SAM" id="Coils"/>
    </source>
</evidence>
<evidence type="ECO:0000256" key="6">
    <source>
        <dbReference type="ARBA" id="ARBA00023054"/>
    </source>
</evidence>
<name>A0ABS5M430_9MICO</name>
<reference evidence="11 12" key="1">
    <citation type="submission" date="2021-02" db="EMBL/GenBank/DDBJ databases">
        <title>Draft genome and description of Leucobacter sp nov strain Marseille-Q4368.</title>
        <authorList>
            <person name="Boxberger M."/>
            <person name="La Scola B."/>
        </authorList>
    </citation>
    <scope>NUCLEOTIDE SEQUENCE [LARGE SCALE GENOMIC DNA]</scope>
    <source>
        <strain evidence="11 12">Marseille-Q4368</strain>
    </source>
</reference>
<evidence type="ECO:0000256" key="3">
    <source>
        <dbReference type="ARBA" id="ARBA00018787"/>
    </source>
</evidence>
<evidence type="ECO:0000256" key="2">
    <source>
        <dbReference type="ARBA" id="ARBA00009008"/>
    </source>
</evidence>
<comment type="similarity">
    <text evidence="2">Belongs to the DivIVA family.</text>
</comment>
<proteinExistence type="inferred from homology"/>
<gene>
    <name evidence="11" type="ORF">JSQ98_04345</name>
</gene>
<feature type="compositionally biased region" description="Polar residues" evidence="10">
    <location>
        <begin position="102"/>
        <end position="111"/>
    </location>
</feature>
<feature type="region of interest" description="Disordered" evidence="10">
    <location>
        <begin position="59"/>
        <end position="117"/>
    </location>
</feature>
<evidence type="ECO:0000313" key="11">
    <source>
        <dbReference type="EMBL" id="MBS3181426.1"/>
    </source>
</evidence>
<protein>
    <recommendedName>
        <fullName evidence="3">Cell wall synthesis protein Wag31</fullName>
    </recommendedName>
    <alternativeName>
        <fullName evidence="8">Antigen 84</fullName>
    </alternativeName>
</protein>
<evidence type="ECO:0000256" key="8">
    <source>
        <dbReference type="ARBA" id="ARBA00031737"/>
    </source>
</evidence>
<dbReference type="InterPro" id="IPR019933">
    <property type="entry name" value="DivIVA_domain"/>
</dbReference>
<dbReference type="EMBL" id="JAFEVO010000001">
    <property type="protein sequence ID" value="MBS3181426.1"/>
    <property type="molecule type" value="Genomic_DNA"/>
</dbReference>
<dbReference type="InterPro" id="IPR007793">
    <property type="entry name" value="DivIVA_fam"/>
</dbReference>
<comment type="caution">
    <text evidence="11">The sequence shown here is derived from an EMBL/GenBank/DDBJ whole genome shotgun (WGS) entry which is preliminary data.</text>
</comment>
<sequence length="231" mass="25529">MALTPEDVVNQKFTITKFRDGYDLDQVDDFLDTIVEELRQHEQEKAELRSQIEELTAKLAAAESGTRAAEDSDSDSEGAASEQTIVVEAPAPAPQQAAPAASQSVADNTAVPQPDAVKSSAMLQLALELHDKHVHEGEATRDKLISEAEAKRDQMIQDAERTAKQLVDEAQKQRSEELRQLGEERSDLQFKIKDLRQFESEYRSTLRSYIQSQLRGLDGSPEPAGAPDGLQ</sequence>
<evidence type="ECO:0000256" key="4">
    <source>
        <dbReference type="ARBA" id="ARBA00022490"/>
    </source>
</evidence>
<dbReference type="RefSeq" id="WP_211648506.1">
    <property type="nucleotide sequence ID" value="NZ_JAFEVO010000001.1"/>
</dbReference>
<feature type="coiled-coil region" evidence="9">
    <location>
        <begin position="145"/>
        <end position="187"/>
    </location>
</feature>
<organism evidence="11 12">
    <name type="scientific">Leucobacter manosquensis</name>
    <dbReference type="NCBI Taxonomy" id="2810611"/>
    <lineage>
        <taxon>Bacteria</taxon>
        <taxon>Bacillati</taxon>
        <taxon>Actinomycetota</taxon>
        <taxon>Actinomycetes</taxon>
        <taxon>Micrococcales</taxon>
        <taxon>Microbacteriaceae</taxon>
        <taxon>Leucobacter</taxon>
    </lineage>
</organism>
<dbReference type="PANTHER" id="PTHR35794:SF2">
    <property type="entry name" value="CELL DIVISION PROTEIN DIVIVA"/>
    <property type="match status" value="1"/>
</dbReference>
<comment type="subcellular location">
    <subcellularLocation>
        <location evidence="1">Cytoplasm</location>
    </subcellularLocation>
</comment>
<dbReference type="Pfam" id="PF05103">
    <property type="entry name" value="DivIVA"/>
    <property type="match status" value="1"/>
</dbReference>
<dbReference type="Gene3D" id="6.10.250.660">
    <property type="match status" value="1"/>
</dbReference>
<keyword evidence="12" id="KW-1185">Reference proteome</keyword>
<keyword evidence="6 9" id="KW-0175">Coiled coil</keyword>
<evidence type="ECO:0000256" key="1">
    <source>
        <dbReference type="ARBA" id="ARBA00004496"/>
    </source>
</evidence>
<dbReference type="NCBIfam" id="TIGR03544">
    <property type="entry name" value="DivI1A_domain"/>
    <property type="match status" value="1"/>
</dbReference>
<keyword evidence="4" id="KW-0963">Cytoplasm</keyword>
<evidence type="ECO:0000313" key="12">
    <source>
        <dbReference type="Proteomes" id="UP000811492"/>
    </source>
</evidence>
<keyword evidence="5" id="KW-0132">Cell division</keyword>
<evidence type="ECO:0000256" key="10">
    <source>
        <dbReference type="SAM" id="MobiDB-lite"/>
    </source>
</evidence>